<dbReference type="EMBL" id="SOZE01000021">
    <property type="protein sequence ID" value="TFF35548.1"/>
    <property type="molecule type" value="Genomic_DNA"/>
</dbReference>
<name>A0A4Y8S988_9SPHI</name>
<protein>
    <recommendedName>
        <fullName evidence="4">WG repeat-containing protein</fullName>
    </recommendedName>
</protein>
<keyword evidence="3" id="KW-1185">Reference proteome</keyword>
<evidence type="ECO:0000313" key="3">
    <source>
        <dbReference type="Proteomes" id="UP000297540"/>
    </source>
</evidence>
<dbReference type="InterPro" id="IPR013207">
    <property type="entry name" value="LGFP"/>
</dbReference>
<accession>A0A4Y8S988</accession>
<evidence type="ECO:0000256" key="1">
    <source>
        <dbReference type="SAM" id="SignalP"/>
    </source>
</evidence>
<sequence>MKNIVNCLAIMVLFGATTVKAQVGIRKKASAEITAVMRKKADAVGMRPMADNALEADNGYIYSKKMDIQQSSADAIYMSRSKSVPFAVYGAIALKYNDLGTIRSEIGYPQMDEAKMKDGAYQFFDKGAIYWSPKTGAHLVRGNVLQRYMNEKYANGFLGFPADDLKITPDGKAVYCYFEGSCIYNNNKYGAFAVAGDILRKWGEERYERGFLGYPIAEAKAARLGSKSNEITQWSQEFEGGMLVANTDGSLLQLVPGMSMQNARDFPGIYATYQALGGVSSWLGYPTEKAIHGNGVWLQQFLRGYIYRKDNDAIGYTIRKGAIWNEFAKRGWEIGCGYPTDNEVLKGNTTYQVFSKGTIYYLGDVNQTLWKEGDNGQWYLDKKGKNKGAISTF</sequence>
<proteinExistence type="predicted"/>
<keyword evidence="1" id="KW-0732">Signal</keyword>
<dbReference type="RefSeq" id="WP_133233307.1">
    <property type="nucleotide sequence ID" value="NZ_SOZE01000021.1"/>
</dbReference>
<feature type="signal peptide" evidence="1">
    <location>
        <begin position="1"/>
        <end position="21"/>
    </location>
</feature>
<evidence type="ECO:0008006" key="4">
    <source>
        <dbReference type="Google" id="ProtNLM"/>
    </source>
</evidence>
<dbReference type="Proteomes" id="UP000297540">
    <property type="component" value="Unassembled WGS sequence"/>
</dbReference>
<dbReference type="Pfam" id="PF08310">
    <property type="entry name" value="LGFP"/>
    <property type="match status" value="3"/>
</dbReference>
<feature type="chain" id="PRO_5021197726" description="WG repeat-containing protein" evidence="1">
    <location>
        <begin position="22"/>
        <end position="393"/>
    </location>
</feature>
<dbReference type="OrthoDB" id="514320at2"/>
<dbReference type="AlphaFoldDB" id="A0A4Y8S988"/>
<evidence type="ECO:0000313" key="2">
    <source>
        <dbReference type="EMBL" id="TFF35548.1"/>
    </source>
</evidence>
<reference evidence="2 3" key="1">
    <citation type="journal article" date="2017" name="Int. J. Syst. Evol. Microbiol.">
        <title>Mucilaginibacterpsychrotolerans sp. nov., isolated from peatlands.</title>
        <authorList>
            <person name="Deng Y."/>
            <person name="Shen L."/>
            <person name="Xu B."/>
            <person name="Liu Y."/>
            <person name="Gu Z."/>
            <person name="Liu H."/>
            <person name="Zhou Y."/>
        </authorList>
    </citation>
    <scope>NUCLEOTIDE SEQUENCE [LARGE SCALE GENOMIC DNA]</scope>
    <source>
        <strain evidence="2 3">NH7-4</strain>
    </source>
</reference>
<gene>
    <name evidence="2" type="ORF">E2R66_18870</name>
</gene>
<organism evidence="2 3">
    <name type="scientific">Mucilaginibacter psychrotolerans</name>
    <dbReference type="NCBI Taxonomy" id="1524096"/>
    <lineage>
        <taxon>Bacteria</taxon>
        <taxon>Pseudomonadati</taxon>
        <taxon>Bacteroidota</taxon>
        <taxon>Sphingobacteriia</taxon>
        <taxon>Sphingobacteriales</taxon>
        <taxon>Sphingobacteriaceae</taxon>
        <taxon>Mucilaginibacter</taxon>
    </lineage>
</organism>
<comment type="caution">
    <text evidence="2">The sequence shown here is derived from an EMBL/GenBank/DDBJ whole genome shotgun (WGS) entry which is preliminary data.</text>
</comment>